<dbReference type="AlphaFoldDB" id="A0AAD9R881"/>
<proteinExistence type="predicted"/>
<dbReference type="EMBL" id="JAIFRP010004521">
    <property type="protein sequence ID" value="KAK2574963.1"/>
    <property type="molecule type" value="Genomic_DNA"/>
</dbReference>
<gene>
    <name evidence="1" type="ORF">KPH14_008726</name>
</gene>
<name>A0AAD9R881_9HYME</name>
<accession>A0AAD9R881</accession>
<comment type="caution">
    <text evidence="1">The sequence shown here is derived from an EMBL/GenBank/DDBJ whole genome shotgun (WGS) entry which is preliminary data.</text>
</comment>
<keyword evidence="2" id="KW-1185">Reference proteome</keyword>
<dbReference type="Proteomes" id="UP001258017">
    <property type="component" value="Unassembled WGS sequence"/>
</dbReference>
<organism evidence="1 2">
    <name type="scientific">Odynerus spinipes</name>
    <dbReference type="NCBI Taxonomy" id="1348599"/>
    <lineage>
        <taxon>Eukaryota</taxon>
        <taxon>Metazoa</taxon>
        <taxon>Ecdysozoa</taxon>
        <taxon>Arthropoda</taxon>
        <taxon>Hexapoda</taxon>
        <taxon>Insecta</taxon>
        <taxon>Pterygota</taxon>
        <taxon>Neoptera</taxon>
        <taxon>Endopterygota</taxon>
        <taxon>Hymenoptera</taxon>
        <taxon>Apocrita</taxon>
        <taxon>Aculeata</taxon>
        <taxon>Vespoidea</taxon>
        <taxon>Vespidae</taxon>
        <taxon>Eumeninae</taxon>
        <taxon>Odynerus</taxon>
    </lineage>
</organism>
<evidence type="ECO:0000313" key="1">
    <source>
        <dbReference type="EMBL" id="KAK2574963.1"/>
    </source>
</evidence>
<evidence type="ECO:0000313" key="2">
    <source>
        <dbReference type="Proteomes" id="UP001258017"/>
    </source>
</evidence>
<reference evidence="1" key="2">
    <citation type="journal article" date="2023" name="Commun. Biol.">
        <title>Intrasexual cuticular hydrocarbon dimorphism in a wasp sheds light on hydrocarbon biosynthesis genes in Hymenoptera.</title>
        <authorList>
            <person name="Moris V.C."/>
            <person name="Podsiadlowski L."/>
            <person name="Martin S."/>
            <person name="Oeyen J.P."/>
            <person name="Donath A."/>
            <person name="Petersen M."/>
            <person name="Wilbrandt J."/>
            <person name="Misof B."/>
            <person name="Liedtke D."/>
            <person name="Thamm M."/>
            <person name="Scheiner R."/>
            <person name="Schmitt T."/>
            <person name="Niehuis O."/>
        </authorList>
    </citation>
    <scope>NUCLEOTIDE SEQUENCE</scope>
    <source>
        <strain evidence="1">GBR_01_08_01A</strain>
    </source>
</reference>
<protein>
    <submittedName>
        <fullName evidence="1">Uncharacterized protein</fullName>
    </submittedName>
</protein>
<reference evidence="1" key="1">
    <citation type="submission" date="2021-08" db="EMBL/GenBank/DDBJ databases">
        <authorList>
            <person name="Misof B."/>
            <person name="Oliver O."/>
            <person name="Podsiadlowski L."/>
            <person name="Donath A."/>
            <person name="Peters R."/>
            <person name="Mayer C."/>
            <person name="Rust J."/>
            <person name="Gunkel S."/>
            <person name="Lesny P."/>
            <person name="Martin S."/>
            <person name="Oeyen J.P."/>
            <person name="Petersen M."/>
            <person name="Panagiotis P."/>
            <person name="Wilbrandt J."/>
            <person name="Tanja T."/>
        </authorList>
    </citation>
    <scope>NUCLEOTIDE SEQUENCE</scope>
    <source>
        <strain evidence="1">GBR_01_08_01A</strain>
        <tissue evidence="1">Thorax + abdomen</tissue>
    </source>
</reference>
<sequence length="123" mass="13728">MHEAGNVSAQSAKVQPLKRTMILEGSRVRWIMGTAGQQRAAHGKQLRAVQEELGPPTGHGTPLILCVAASNSDLQLSAVNYDERRRQVSICLLKIGRKRRRLPQRRISNNNINFRTKRSFSAA</sequence>